<sequence length="168" mass="17262">MDTTFFTAAGQSFAAQETRIEQLEGEVATGKAVTTAAADPAAYVGAQQDAATVKALDAMDASQVNIQQNLDSATAALGNVATALDHVQSIALQAMSGTSSSDDFAALSEQVGEGLQQIIGLANTQSSNGNYIFAGTEKQTRPFVETPGGAVSAMSAMTARRQSRSRPV</sequence>
<keyword evidence="4" id="KW-0975">Bacterial flagellum</keyword>
<dbReference type="RefSeq" id="WP_038068829.1">
    <property type="nucleotide sequence ID" value="NZ_FOVB01000016.1"/>
</dbReference>
<proteinExistence type="inferred from homology"/>
<dbReference type="AlphaFoldDB" id="A0A074TDW2"/>
<dbReference type="EMBL" id="JHEH01000036">
    <property type="protein sequence ID" value="KEP68345.1"/>
    <property type="molecule type" value="Genomic_DNA"/>
</dbReference>
<dbReference type="Pfam" id="PF00669">
    <property type="entry name" value="Flagellin_N"/>
    <property type="match status" value="1"/>
</dbReference>
<evidence type="ECO:0000259" key="5">
    <source>
        <dbReference type="Pfam" id="PF00669"/>
    </source>
</evidence>
<dbReference type="STRING" id="1185766.SAMN05216224_11632"/>
<dbReference type="InterPro" id="IPR001029">
    <property type="entry name" value="Flagellin_N"/>
</dbReference>
<evidence type="ECO:0000313" key="7">
    <source>
        <dbReference type="Proteomes" id="UP000027725"/>
    </source>
</evidence>
<comment type="subcellular location">
    <subcellularLocation>
        <location evidence="1">Bacterial flagellum</location>
    </subcellularLocation>
    <subcellularLocation>
        <location evidence="2">Secreted</location>
    </subcellularLocation>
</comment>
<dbReference type="GO" id="GO:0009288">
    <property type="term" value="C:bacterial-type flagellum"/>
    <property type="evidence" value="ECO:0007669"/>
    <property type="project" value="UniProtKB-SubCell"/>
</dbReference>
<evidence type="ECO:0000256" key="1">
    <source>
        <dbReference type="ARBA" id="ARBA00004365"/>
    </source>
</evidence>
<comment type="caution">
    <text evidence="6">The sequence shown here is derived from an EMBL/GenBank/DDBJ whole genome shotgun (WGS) entry which is preliminary data.</text>
</comment>
<accession>A0A074TDW2</accession>
<protein>
    <recommendedName>
        <fullName evidence="5">Flagellin N-terminal domain-containing protein</fullName>
    </recommendedName>
</protein>
<dbReference type="InterPro" id="IPR001492">
    <property type="entry name" value="Flagellin"/>
</dbReference>
<comment type="similarity">
    <text evidence="3">Belongs to the bacterial flagellin family.</text>
</comment>
<evidence type="ECO:0000313" key="6">
    <source>
        <dbReference type="EMBL" id="KEP68345.1"/>
    </source>
</evidence>
<evidence type="ECO:0000256" key="3">
    <source>
        <dbReference type="ARBA" id="ARBA00005709"/>
    </source>
</evidence>
<reference evidence="6 7" key="1">
    <citation type="submission" date="2014-03" db="EMBL/GenBank/DDBJ databases">
        <title>The draft genome sequence of Thioclava dalianensis DLFJ1-1.</title>
        <authorList>
            <person name="Lai Q."/>
            <person name="Shao Z."/>
        </authorList>
    </citation>
    <scope>NUCLEOTIDE SEQUENCE [LARGE SCALE GENOMIC DNA]</scope>
    <source>
        <strain evidence="6 7">DLFJ1-1</strain>
    </source>
</reference>
<dbReference type="OrthoDB" id="7835373at2"/>
<dbReference type="SUPFAM" id="SSF64518">
    <property type="entry name" value="Phase 1 flagellin"/>
    <property type="match status" value="1"/>
</dbReference>
<dbReference type="GO" id="GO:0005198">
    <property type="term" value="F:structural molecule activity"/>
    <property type="evidence" value="ECO:0007669"/>
    <property type="project" value="InterPro"/>
</dbReference>
<gene>
    <name evidence="6" type="ORF">DL1_12415</name>
</gene>
<dbReference type="GO" id="GO:0005576">
    <property type="term" value="C:extracellular region"/>
    <property type="evidence" value="ECO:0007669"/>
    <property type="project" value="UniProtKB-SubCell"/>
</dbReference>
<dbReference type="Gene3D" id="1.20.1330.10">
    <property type="entry name" value="f41 fragment of flagellin, N-terminal domain"/>
    <property type="match status" value="1"/>
</dbReference>
<evidence type="ECO:0000256" key="2">
    <source>
        <dbReference type="ARBA" id="ARBA00004613"/>
    </source>
</evidence>
<keyword evidence="7" id="KW-1185">Reference proteome</keyword>
<dbReference type="eggNOG" id="COG1344">
    <property type="taxonomic scope" value="Bacteria"/>
</dbReference>
<dbReference type="PANTHER" id="PTHR42792:SF1">
    <property type="entry name" value="FLAGELLAR HOOK-ASSOCIATED PROTEIN 3"/>
    <property type="match status" value="1"/>
</dbReference>
<dbReference type="Proteomes" id="UP000027725">
    <property type="component" value="Unassembled WGS sequence"/>
</dbReference>
<name>A0A074TDW2_9RHOB</name>
<feature type="domain" description="Flagellin N-terminal" evidence="5">
    <location>
        <begin position="12"/>
        <end position="137"/>
    </location>
</feature>
<evidence type="ECO:0000256" key="4">
    <source>
        <dbReference type="ARBA" id="ARBA00023143"/>
    </source>
</evidence>
<dbReference type="PANTHER" id="PTHR42792">
    <property type="entry name" value="FLAGELLIN"/>
    <property type="match status" value="1"/>
</dbReference>
<organism evidence="6 7">
    <name type="scientific">Thioclava dalianensis</name>
    <dbReference type="NCBI Taxonomy" id="1185766"/>
    <lineage>
        <taxon>Bacteria</taxon>
        <taxon>Pseudomonadati</taxon>
        <taxon>Pseudomonadota</taxon>
        <taxon>Alphaproteobacteria</taxon>
        <taxon>Rhodobacterales</taxon>
        <taxon>Paracoccaceae</taxon>
        <taxon>Thioclava</taxon>
    </lineage>
</organism>